<protein>
    <recommendedName>
        <fullName evidence="2">LiaF transmembrane domain-containing protein</fullName>
    </recommendedName>
</protein>
<feature type="transmembrane region" description="Helical" evidence="1">
    <location>
        <begin position="17"/>
        <end position="36"/>
    </location>
</feature>
<evidence type="ECO:0000313" key="3">
    <source>
        <dbReference type="EMBL" id="VAW30127.1"/>
    </source>
</evidence>
<dbReference type="Pfam" id="PF22570">
    <property type="entry name" value="LiaF-TM"/>
    <property type="match status" value="1"/>
</dbReference>
<feature type="domain" description="LiaF transmembrane" evidence="2">
    <location>
        <begin position="19"/>
        <end position="114"/>
    </location>
</feature>
<dbReference type="AlphaFoldDB" id="A0A3B0UXE5"/>
<name>A0A3B0UXE5_9ZZZZ</name>
<feature type="transmembrane region" description="Helical" evidence="1">
    <location>
        <begin position="42"/>
        <end position="60"/>
    </location>
</feature>
<feature type="transmembrane region" description="Helical" evidence="1">
    <location>
        <begin position="95"/>
        <end position="112"/>
    </location>
</feature>
<organism evidence="3">
    <name type="scientific">hydrothermal vent metagenome</name>
    <dbReference type="NCBI Taxonomy" id="652676"/>
    <lineage>
        <taxon>unclassified sequences</taxon>
        <taxon>metagenomes</taxon>
        <taxon>ecological metagenomes</taxon>
    </lineage>
</organism>
<dbReference type="EMBL" id="UOEU01000028">
    <property type="protein sequence ID" value="VAW30127.1"/>
    <property type="molecule type" value="Genomic_DNA"/>
</dbReference>
<accession>A0A3B0UXE5</accession>
<reference evidence="3" key="1">
    <citation type="submission" date="2018-06" db="EMBL/GenBank/DDBJ databases">
        <authorList>
            <person name="Zhirakovskaya E."/>
        </authorList>
    </citation>
    <scope>NUCLEOTIDE SEQUENCE</scope>
</reference>
<sequence>MNDKELKNEEQGQKNNGAMAIIFIVIGVVLIVVNVSDFSFENWWVLFMLIPVAMFAHNIYNDYRANGRITNQSTGLIIAILATMATFLFEAITWGNIWPIGLIFAGIAIFFGNRS</sequence>
<proteinExistence type="predicted"/>
<keyword evidence="1" id="KW-1133">Transmembrane helix</keyword>
<gene>
    <name evidence="3" type="ORF">MNBD_CHLOROFLEXI01-3542</name>
</gene>
<feature type="transmembrane region" description="Helical" evidence="1">
    <location>
        <begin position="72"/>
        <end position="89"/>
    </location>
</feature>
<evidence type="ECO:0000259" key="2">
    <source>
        <dbReference type="Pfam" id="PF22570"/>
    </source>
</evidence>
<keyword evidence="1" id="KW-0812">Transmembrane</keyword>
<dbReference type="InterPro" id="IPR054331">
    <property type="entry name" value="LiaF_TM"/>
</dbReference>
<evidence type="ECO:0000256" key="1">
    <source>
        <dbReference type="SAM" id="Phobius"/>
    </source>
</evidence>
<keyword evidence="1" id="KW-0472">Membrane</keyword>